<dbReference type="SMART" id="SM01126">
    <property type="entry name" value="DDE_Tnp_IS1595"/>
    <property type="match status" value="1"/>
</dbReference>
<feature type="domain" description="ISXO2-like transposase" evidence="1">
    <location>
        <begin position="142"/>
        <end position="231"/>
    </location>
</feature>
<dbReference type="PANTHER" id="PTHR47163:SF2">
    <property type="entry name" value="SI:DKEY-17M8.2"/>
    <property type="match status" value="1"/>
</dbReference>
<keyword evidence="3" id="KW-1185">Reference proteome</keyword>
<dbReference type="AlphaFoldDB" id="A0A6G0VJN5"/>
<evidence type="ECO:0000313" key="2">
    <source>
        <dbReference type="EMBL" id="KAF0687300.1"/>
    </source>
</evidence>
<reference evidence="2 3" key="1">
    <citation type="submission" date="2019-08" db="EMBL/GenBank/DDBJ databases">
        <title>Whole genome of Aphis craccivora.</title>
        <authorList>
            <person name="Voronova N.V."/>
            <person name="Shulinski R.S."/>
            <person name="Bandarenka Y.V."/>
            <person name="Zhorov D.G."/>
            <person name="Warner D."/>
        </authorList>
    </citation>
    <scope>NUCLEOTIDE SEQUENCE [LARGE SCALE GENOMIC DNA]</scope>
    <source>
        <strain evidence="2">180601</strain>
        <tissue evidence="2">Whole Body</tissue>
    </source>
</reference>
<dbReference type="Pfam" id="PF12762">
    <property type="entry name" value="DDE_Tnp_IS1595"/>
    <property type="match status" value="1"/>
</dbReference>
<name>A0A6G0VJN5_APHCR</name>
<dbReference type="Proteomes" id="UP000478052">
    <property type="component" value="Unassembled WGS sequence"/>
</dbReference>
<dbReference type="EMBL" id="VUJU01016840">
    <property type="protein sequence ID" value="KAF0687300.1"/>
    <property type="molecule type" value="Genomic_DNA"/>
</dbReference>
<evidence type="ECO:0000313" key="3">
    <source>
        <dbReference type="Proteomes" id="UP000478052"/>
    </source>
</evidence>
<dbReference type="PANTHER" id="PTHR47163">
    <property type="entry name" value="DDE_TNP_IS1595 DOMAIN-CONTAINING PROTEIN"/>
    <property type="match status" value="1"/>
</dbReference>
<proteinExistence type="predicted"/>
<sequence>MSVNSLNLYDLKELSLKNDGLALIEMLQNFGALHNAPKCIRGHNMTLTRDEASLDKFKWKCREKQAKRIKNCNYSMSLRKNTFFAKSHLSLLEICGFVNLWVMSCSFPVLQQQLRLANQTIVDWASFCREVVYNSMIVRKVMIGGHGHTVEIDESKFGRRKHHRGHRVEGQWVFGGYERETGNCFMVPVENRTADTLLQIIKDWVKPGTTIISDCWKAYNTLNNEGYVHLT</sequence>
<gene>
    <name evidence="2" type="ORF">FWK35_00036299</name>
</gene>
<comment type="caution">
    <text evidence="2">The sequence shown here is derived from an EMBL/GenBank/DDBJ whole genome shotgun (WGS) entry which is preliminary data.</text>
</comment>
<dbReference type="InterPro" id="IPR053164">
    <property type="entry name" value="IS1016-like_transposase"/>
</dbReference>
<dbReference type="InterPro" id="IPR024445">
    <property type="entry name" value="Tnp_ISXO2-like"/>
</dbReference>
<protein>
    <submittedName>
        <fullName evidence="2">DDE Tnp IS1595 domain-containing protein</fullName>
    </submittedName>
</protein>
<feature type="non-terminal residue" evidence="2">
    <location>
        <position position="231"/>
    </location>
</feature>
<dbReference type="OrthoDB" id="6611384at2759"/>
<accession>A0A6G0VJN5</accession>
<evidence type="ECO:0000259" key="1">
    <source>
        <dbReference type="SMART" id="SM01126"/>
    </source>
</evidence>
<organism evidence="2 3">
    <name type="scientific">Aphis craccivora</name>
    <name type="common">Cowpea aphid</name>
    <dbReference type="NCBI Taxonomy" id="307492"/>
    <lineage>
        <taxon>Eukaryota</taxon>
        <taxon>Metazoa</taxon>
        <taxon>Ecdysozoa</taxon>
        <taxon>Arthropoda</taxon>
        <taxon>Hexapoda</taxon>
        <taxon>Insecta</taxon>
        <taxon>Pterygota</taxon>
        <taxon>Neoptera</taxon>
        <taxon>Paraneoptera</taxon>
        <taxon>Hemiptera</taxon>
        <taxon>Sternorrhyncha</taxon>
        <taxon>Aphidomorpha</taxon>
        <taxon>Aphidoidea</taxon>
        <taxon>Aphididae</taxon>
        <taxon>Aphidini</taxon>
        <taxon>Aphis</taxon>
        <taxon>Aphis</taxon>
    </lineage>
</organism>